<feature type="compositionally biased region" description="Polar residues" evidence="1">
    <location>
        <begin position="111"/>
        <end position="120"/>
    </location>
</feature>
<feature type="region of interest" description="Disordered" evidence="1">
    <location>
        <begin position="75"/>
        <end position="120"/>
    </location>
</feature>
<protein>
    <submittedName>
        <fullName evidence="2">Putative secreted protein</fullName>
    </submittedName>
</protein>
<dbReference type="AlphaFoldDB" id="A0A2M4B3C2"/>
<name>A0A2M4B3C2_9DIPT</name>
<evidence type="ECO:0000256" key="1">
    <source>
        <dbReference type="SAM" id="MobiDB-lite"/>
    </source>
</evidence>
<dbReference type="EMBL" id="GGFK01014151">
    <property type="protein sequence ID" value="MBW47472.1"/>
    <property type="molecule type" value="Transcribed_RNA"/>
</dbReference>
<evidence type="ECO:0000313" key="2">
    <source>
        <dbReference type="EMBL" id="MBW47472.1"/>
    </source>
</evidence>
<accession>A0A2M4B3C2</accession>
<feature type="region of interest" description="Disordered" evidence="1">
    <location>
        <begin position="23"/>
        <end position="51"/>
    </location>
</feature>
<reference evidence="2" key="1">
    <citation type="submission" date="2018-01" db="EMBL/GenBank/DDBJ databases">
        <title>An insight into the sialome of Amazonian anophelines.</title>
        <authorList>
            <person name="Ribeiro J.M."/>
            <person name="Scarpassa V."/>
            <person name="Calvo E."/>
        </authorList>
    </citation>
    <scope>NUCLEOTIDE SEQUENCE</scope>
    <source>
        <tissue evidence="2">Salivary glands</tissue>
    </source>
</reference>
<organism evidence="2">
    <name type="scientific">Anopheles triannulatus</name>
    <dbReference type="NCBI Taxonomy" id="58253"/>
    <lineage>
        <taxon>Eukaryota</taxon>
        <taxon>Metazoa</taxon>
        <taxon>Ecdysozoa</taxon>
        <taxon>Arthropoda</taxon>
        <taxon>Hexapoda</taxon>
        <taxon>Insecta</taxon>
        <taxon>Pterygota</taxon>
        <taxon>Neoptera</taxon>
        <taxon>Endopterygota</taxon>
        <taxon>Diptera</taxon>
        <taxon>Nematocera</taxon>
        <taxon>Culicoidea</taxon>
        <taxon>Culicidae</taxon>
        <taxon>Anophelinae</taxon>
        <taxon>Anopheles</taxon>
    </lineage>
</organism>
<proteinExistence type="predicted"/>
<sequence length="120" mass="13956">MMTRWAWDRICASFWTLTSTRRRTSLAGSASGEPEPRSCKVMGKSSPKTFSPYCRVSRTVRRAVAARLRSRSSYRNRPVLRDRSHNRHSTIGTIRNGSIDRRRKRRASRSTPWVRTTVCR</sequence>